<name>A0A369L9A5_9ACTN</name>
<comment type="caution">
    <text evidence="4">The sequence shown here is derived from an EMBL/GenBank/DDBJ whole genome shotgun (WGS) entry which is preliminary data.</text>
</comment>
<feature type="transmembrane region" description="Helical" evidence="3">
    <location>
        <begin position="20"/>
        <end position="45"/>
    </location>
</feature>
<evidence type="ECO:0000256" key="2">
    <source>
        <dbReference type="PROSITE-ProRule" id="PRU00591"/>
    </source>
</evidence>
<dbReference type="Gene3D" id="2.10.270.10">
    <property type="entry name" value="Cholin Binding"/>
    <property type="match status" value="4"/>
</dbReference>
<keyword evidence="5" id="KW-1185">Reference proteome</keyword>
<dbReference type="PROSITE" id="PS51170">
    <property type="entry name" value="CW"/>
    <property type="match status" value="7"/>
</dbReference>
<dbReference type="Pfam" id="PF08757">
    <property type="entry name" value="CotH"/>
    <property type="match status" value="1"/>
</dbReference>
<evidence type="ECO:0000313" key="5">
    <source>
        <dbReference type="Proteomes" id="UP000253792"/>
    </source>
</evidence>
<feature type="repeat" description="Cell wall-binding" evidence="2">
    <location>
        <begin position="624"/>
        <end position="643"/>
    </location>
</feature>
<dbReference type="Pfam" id="PF19127">
    <property type="entry name" value="Choline_bind_3"/>
    <property type="match status" value="3"/>
</dbReference>
<proteinExistence type="predicted"/>
<feature type="repeat" description="Cell wall-binding" evidence="2">
    <location>
        <begin position="644"/>
        <end position="663"/>
    </location>
</feature>
<keyword evidence="3" id="KW-0812">Transmembrane</keyword>
<dbReference type="InterPro" id="IPR018337">
    <property type="entry name" value="Cell_wall/Cho-bd_repeat"/>
</dbReference>
<dbReference type="OrthoDB" id="9779955at2"/>
<feature type="repeat" description="Cell wall-binding" evidence="2">
    <location>
        <begin position="784"/>
        <end position="803"/>
    </location>
</feature>
<keyword evidence="1" id="KW-0677">Repeat</keyword>
<keyword evidence="3" id="KW-1133">Transmembrane helix</keyword>
<accession>A0A369L9A5</accession>
<feature type="repeat" description="Cell wall-binding" evidence="2">
    <location>
        <begin position="724"/>
        <end position="743"/>
    </location>
</feature>
<feature type="repeat" description="Cell wall-binding" evidence="2">
    <location>
        <begin position="664"/>
        <end position="683"/>
    </location>
</feature>
<feature type="repeat" description="Cell wall-binding" evidence="2">
    <location>
        <begin position="704"/>
        <end position="723"/>
    </location>
</feature>
<keyword evidence="3" id="KW-0472">Membrane</keyword>
<evidence type="ECO:0000256" key="1">
    <source>
        <dbReference type="ARBA" id="ARBA00022737"/>
    </source>
</evidence>
<evidence type="ECO:0000256" key="3">
    <source>
        <dbReference type="SAM" id="Phobius"/>
    </source>
</evidence>
<evidence type="ECO:0000313" key="4">
    <source>
        <dbReference type="EMBL" id="RDB54745.1"/>
    </source>
</evidence>
<protein>
    <submittedName>
        <fullName evidence="4">Uncharacterized protein</fullName>
    </submittedName>
</protein>
<dbReference type="Pfam" id="PF01473">
    <property type="entry name" value="Choline_bind_1"/>
    <property type="match status" value="6"/>
</dbReference>
<sequence length="886" mass="98379">MLFRYKEVDMRFEIMKRYAICIVASVIVSIGVVLGGSCGLAYAAVTSDQLWVELPGGKEVHVQEVDGDECLFLPSQVDTRKLSIVSSTGSLWLSDGQDGPLLPVVGSVDLAEFGLASADGRLISNESSIWVSTDGQSRQRIFLYQSQGIRSVFVNAQHDRSYVDSSPSHSVKDTGVFSVVNVDGSIAVDADMEFIRGRGNSTWVGCEKKPYQVKLKKKADALGTGEKSKTWLLLANAADPTLLRNTISFNLARYMGSLATPSCQPCDFYYNGEYRGSYLLTEKVKVEKYGVDISDLDDANESANKGSDAIENPWSYREHSLNDRGQEYSYVSGLNDPDNISGGYLIELDDKTASGELSMFNAGSHSFIVHTPEIATNSEAKYISELFDIGFTAARNGGIDDASGKSVYDVFDIDSLIATGLTEDFIWDGDYLYSSSYFYTPQDDGKIYLGPIWDCDRTFGLRYANTCGVFAQTFLSGNSALLSELGQVEQAKLAPVVRQVLLGDASASTANGNLRSISYYAQEIAASQAMDQVLWGLAPLDDEWLAFDRVDGKSWEAYVSDLGSFAQQRIDYMDSFYAQSSWSYCTWVWDGVYGWTPYLDGTPCRNGWVDDKGTWYYMLDGRMQVGWCCVNGTWYYFDKSGAMCTGWLSDGGTWYYLRSSGAMVTGWVADGLSWYYMDGSGSMARGWRFIGSEWYYLGSSGAMSTGWNLVDGSWYLFSESGVMHSGWRFVGDSWYYLGQDGAMRTDWAYVDGFWYYLDGSGALVYGWRWVDGAWYYLTDTGAMAIGWQKDNGIWYYLSESGAMLTGWQFVGDAWYYLDPPSGAMKTGWSNVFGKWYMLSGSGAMQTGWIAYDGDWYWCASSGEMVTGLRSIGGQLYKFDSSGRLVA</sequence>
<dbReference type="EMBL" id="PPTP01000007">
    <property type="protein sequence ID" value="RDB54745.1"/>
    <property type="molecule type" value="Genomic_DNA"/>
</dbReference>
<feature type="repeat" description="Cell wall-binding" evidence="2">
    <location>
        <begin position="764"/>
        <end position="783"/>
    </location>
</feature>
<dbReference type="InterPro" id="IPR014867">
    <property type="entry name" value="Spore_coat_CotH_CotH2/3/7"/>
</dbReference>
<dbReference type="AlphaFoldDB" id="A0A369L9A5"/>
<organism evidence="4 5">
    <name type="scientific">Senegalimassilia anaerobia</name>
    <dbReference type="NCBI Taxonomy" id="1473216"/>
    <lineage>
        <taxon>Bacteria</taxon>
        <taxon>Bacillati</taxon>
        <taxon>Actinomycetota</taxon>
        <taxon>Coriobacteriia</taxon>
        <taxon>Coriobacteriales</taxon>
        <taxon>Coriobacteriaceae</taxon>
        <taxon>Senegalimassilia</taxon>
    </lineage>
</organism>
<gene>
    <name evidence="4" type="ORF">C1880_07785</name>
</gene>
<dbReference type="Proteomes" id="UP000253792">
    <property type="component" value="Unassembled WGS sequence"/>
</dbReference>
<reference evidence="4 5" key="1">
    <citation type="journal article" date="2018" name="Elife">
        <title>Discovery and characterization of a prevalent human gut bacterial enzyme sufficient for the inactivation of a family of plant toxins.</title>
        <authorList>
            <person name="Koppel N."/>
            <person name="Bisanz J.E."/>
            <person name="Pandelia M.E."/>
            <person name="Turnbaugh P.J."/>
            <person name="Balskus E.P."/>
        </authorList>
    </citation>
    <scope>NUCLEOTIDE SEQUENCE [LARGE SCALE GENOMIC DNA]</scope>
    <source>
        <strain evidence="5">anaerobia AP69FAA</strain>
    </source>
</reference>
<dbReference type="SUPFAM" id="SSF69360">
    <property type="entry name" value="Cell wall binding repeat"/>
    <property type="match status" value="2"/>
</dbReference>